<keyword evidence="4 8" id="KW-0812">Transmembrane</keyword>
<feature type="transmembrane region" description="Helical" evidence="8">
    <location>
        <begin position="6"/>
        <end position="25"/>
    </location>
</feature>
<keyword evidence="10" id="KW-1185">Reference proteome</keyword>
<dbReference type="GO" id="GO:0004577">
    <property type="term" value="F:N-acetylglucosaminyldiphosphodolichol N-acetylglucosaminyltransferase activity"/>
    <property type="evidence" value="ECO:0007669"/>
    <property type="project" value="TreeGrafter"/>
</dbReference>
<dbReference type="Proteomes" id="UP001417504">
    <property type="component" value="Unassembled WGS sequence"/>
</dbReference>
<dbReference type="EMBL" id="JBBNAE010000003">
    <property type="protein sequence ID" value="KAK9138161.1"/>
    <property type="molecule type" value="Genomic_DNA"/>
</dbReference>
<name>A0AAP0PES2_9MAGN</name>
<comment type="similarity">
    <text evidence="2">Belongs to the ALG14 family.</text>
</comment>
<evidence type="ECO:0000256" key="1">
    <source>
        <dbReference type="ARBA" id="ARBA00004389"/>
    </source>
</evidence>
<evidence type="ECO:0000256" key="5">
    <source>
        <dbReference type="ARBA" id="ARBA00022824"/>
    </source>
</evidence>
<keyword evidence="7 8" id="KW-0472">Membrane</keyword>
<dbReference type="Pfam" id="PF08660">
    <property type="entry name" value="Alg14"/>
    <property type="match status" value="1"/>
</dbReference>
<dbReference type="PANTHER" id="PTHR12154">
    <property type="entry name" value="GLYCOSYL TRANSFERASE-RELATED"/>
    <property type="match status" value="1"/>
</dbReference>
<evidence type="ECO:0000313" key="10">
    <source>
        <dbReference type="Proteomes" id="UP001417504"/>
    </source>
</evidence>
<dbReference type="AlphaFoldDB" id="A0AAP0PES2"/>
<evidence type="ECO:0000256" key="7">
    <source>
        <dbReference type="ARBA" id="ARBA00023136"/>
    </source>
</evidence>
<dbReference type="PANTHER" id="PTHR12154:SF4">
    <property type="entry name" value="UDP-N-ACETYLGLUCOSAMINE TRANSFERASE SUBUNIT ALG14 HOMOLOG"/>
    <property type="match status" value="1"/>
</dbReference>
<protein>
    <recommendedName>
        <fullName evidence="3">UDP-N-acetylglucosamine transferase subunit ALG14</fullName>
    </recommendedName>
</protein>
<keyword evidence="5" id="KW-0256">Endoplasmic reticulum</keyword>
<evidence type="ECO:0000256" key="2">
    <source>
        <dbReference type="ARBA" id="ARBA00009731"/>
    </source>
</evidence>
<organism evidence="9 10">
    <name type="scientific">Stephania japonica</name>
    <dbReference type="NCBI Taxonomy" id="461633"/>
    <lineage>
        <taxon>Eukaryota</taxon>
        <taxon>Viridiplantae</taxon>
        <taxon>Streptophyta</taxon>
        <taxon>Embryophyta</taxon>
        <taxon>Tracheophyta</taxon>
        <taxon>Spermatophyta</taxon>
        <taxon>Magnoliopsida</taxon>
        <taxon>Ranunculales</taxon>
        <taxon>Menispermaceae</taxon>
        <taxon>Menispermoideae</taxon>
        <taxon>Cissampelideae</taxon>
        <taxon>Stephania</taxon>
    </lineage>
</organism>
<evidence type="ECO:0000256" key="4">
    <source>
        <dbReference type="ARBA" id="ARBA00022692"/>
    </source>
</evidence>
<evidence type="ECO:0000256" key="6">
    <source>
        <dbReference type="ARBA" id="ARBA00022989"/>
    </source>
</evidence>
<sequence>MKITLAITLTVVAFTVIVTCIIYVMHKSNKPISKLGPQSVSTLIVLGSGGHTAEMLNLVAVLQKDKFTPRTYIAASTDNMSLQKASTLEASLVDEVLQCLKLE</sequence>
<accession>A0AAP0PES2</accession>
<evidence type="ECO:0000256" key="3">
    <source>
        <dbReference type="ARBA" id="ARBA00017467"/>
    </source>
</evidence>
<comment type="subcellular location">
    <subcellularLocation>
        <location evidence="1">Endoplasmic reticulum membrane</location>
        <topology evidence="1">Single-pass membrane protein</topology>
    </subcellularLocation>
</comment>
<keyword evidence="6 8" id="KW-1133">Transmembrane helix</keyword>
<dbReference type="InterPro" id="IPR013969">
    <property type="entry name" value="Oligosacch_biosynth_Alg14"/>
</dbReference>
<dbReference type="GO" id="GO:0006488">
    <property type="term" value="P:dolichol-linked oligosaccharide biosynthetic process"/>
    <property type="evidence" value="ECO:0007669"/>
    <property type="project" value="InterPro"/>
</dbReference>
<evidence type="ECO:0000313" key="9">
    <source>
        <dbReference type="EMBL" id="KAK9138161.1"/>
    </source>
</evidence>
<evidence type="ECO:0000256" key="8">
    <source>
        <dbReference type="SAM" id="Phobius"/>
    </source>
</evidence>
<comment type="caution">
    <text evidence="9">The sequence shown here is derived from an EMBL/GenBank/DDBJ whole genome shotgun (WGS) entry which is preliminary data.</text>
</comment>
<reference evidence="9 10" key="1">
    <citation type="submission" date="2024-01" db="EMBL/GenBank/DDBJ databases">
        <title>Genome assemblies of Stephania.</title>
        <authorList>
            <person name="Yang L."/>
        </authorList>
    </citation>
    <scope>NUCLEOTIDE SEQUENCE [LARGE SCALE GENOMIC DNA]</scope>
    <source>
        <strain evidence="9">QJT</strain>
        <tissue evidence="9">Leaf</tissue>
    </source>
</reference>
<dbReference type="GO" id="GO:0043541">
    <property type="term" value="C:UDP-N-acetylglucosamine transferase complex"/>
    <property type="evidence" value="ECO:0007669"/>
    <property type="project" value="TreeGrafter"/>
</dbReference>
<gene>
    <name evidence="9" type="ORF">Sjap_008755</name>
</gene>
<proteinExistence type="inferred from homology"/>